<dbReference type="Pfam" id="PF10138">
    <property type="entry name" value="vWA-TerF-like"/>
    <property type="match status" value="1"/>
</dbReference>
<evidence type="ECO:0000313" key="2">
    <source>
        <dbReference type="EMBL" id="DAG04450.1"/>
    </source>
</evidence>
<organism evidence="2">
    <name type="scientific">Siphoviridae sp. ctDXu9</name>
    <dbReference type="NCBI Taxonomy" id="2825387"/>
    <lineage>
        <taxon>Viruses</taxon>
        <taxon>Duplodnaviria</taxon>
        <taxon>Heunggongvirae</taxon>
        <taxon>Uroviricota</taxon>
        <taxon>Caudoviricetes</taxon>
    </lineage>
</organism>
<dbReference type="EMBL" id="BK016244">
    <property type="protein sequence ID" value="DAG04450.1"/>
    <property type="molecule type" value="Genomic_DNA"/>
</dbReference>
<proteinExistence type="predicted"/>
<protein>
    <submittedName>
        <fullName evidence="2">VWA domain-containing protein</fullName>
    </submittedName>
</protein>
<name>A0A8S5VCE4_9CAUD</name>
<dbReference type="InterPro" id="IPR019303">
    <property type="entry name" value="vWA_TerF_C"/>
</dbReference>
<evidence type="ECO:0000259" key="1">
    <source>
        <dbReference type="Pfam" id="PF10138"/>
    </source>
</evidence>
<accession>A0A8S5VCE4</accession>
<feature type="domain" description="vWA found in TerF C terminus" evidence="1">
    <location>
        <begin position="1"/>
        <end position="39"/>
    </location>
</feature>
<sequence length="40" mass="4878">MEGRKHDNTGFTAVKDMNKMTDEQLYTEILRQYKDWLNKK</sequence>
<reference evidence="2" key="1">
    <citation type="journal article" date="2021" name="Proc. Natl. Acad. Sci. U.S.A.">
        <title>A Catalog of Tens of Thousands of Viruses from Human Metagenomes Reveals Hidden Associations with Chronic Diseases.</title>
        <authorList>
            <person name="Tisza M.J."/>
            <person name="Buck C.B."/>
        </authorList>
    </citation>
    <scope>NUCLEOTIDE SEQUENCE</scope>
    <source>
        <strain evidence="2">CtDXu9</strain>
    </source>
</reference>